<keyword evidence="3" id="KW-1185">Reference proteome</keyword>
<dbReference type="Proteomes" id="UP001642409">
    <property type="component" value="Unassembled WGS sequence"/>
</dbReference>
<gene>
    <name evidence="1" type="ORF">HINF_LOCUS23917</name>
    <name evidence="2" type="ORF">HINF_LOCUS57512</name>
</gene>
<organism evidence="1">
    <name type="scientific">Hexamita inflata</name>
    <dbReference type="NCBI Taxonomy" id="28002"/>
    <lineage>
        <taxon>Eukaryota</taxon>
        <taxon>Metamonada</taxon>
        <taxon>Diplomonadida</taxon>
        <taxon>Hexamitidae</taxon>
        <taxon>Hexamitinae</taxon>
        <taxon>Hexamita</taxon>
    </lineage>
</organism>
<accession>A0AA86PIC0</accession>
<evidence type="ECO:0000313" key="3">
    <source>
        <dbReference type="Proteomes" id="UP001642409"/>
    </source>
</evidence>
<evidence type="ECO:0000313" key="1">
    <source>
        <dbReference type="EMBL" id="CAI9936272.1"/>
    </source>
</evidence>
<proteinExistence type="predicted"/>
<sequence>MLLNKKVYFWADDSAGCFVLLEFIQVFERFVLVLEERLYSRHINLKSRAVSQTILYSFQISVNFHFIVNRFECDEQFFEQKLFVRNLLVNYILEVNVFVLPQKEVHFLQFTQVYLS</sequence>
<name>A0AA86PIC0_9EUKA</name>
<comment type="caution">
    <text evidence="1">The sequence shown here is derived from an EMBL/GenBank/DDBJ whole genome shotgun (WGS) entry which is preliminary data.</text>
</comment>
<evidence type="ECO:0000313" key="2">
    <source>
        <dbReference type="EMBL" id="CAL6076069.1"/>
    </source>
</evidence>
<dbReference type="EMBL" id="CATOUU010000634">
    <property type="protein sequence ID" value="CAI9936272.1"/>
    <property type="molecule type" value="Genomic_DNA"/>
</dbReference>
<reference evidence="1" key="1">
    <citation type="submission" date="2023-06" db="EMBL/GenBank/DDBJ databases">
        <authorList>
            <person name="Kurt Z."/>
        </authorList>
    </citation>
    <scope>NUCLEOTIDE SEQUENCE</scope>
</reference>
<protein>
    <submittedName>
        <fullName evidence="2">Hypothetical_protein</fullName>
    </submittedName>
</protein>
<dbReference type="EMBL" id="CAXDID020000317">
    <property type="protein sequence ID" value="CAL6076069.1"/>
    <property type="molecule type" value="Genomic_DNA"/>
</dbReference>
<dbReference type="AlphaFoldDB" id="A0AA86PIC0"/>
<reference evidence="2 3" key="2">
    <citation type="submission" date="2024-07" db="EMBL/GenBank/DDBJ databases">
        <authorList>
            <person name="Akdeniz Z."/>
        </authorList>
    </citation>
    <scope>NUCLEOTIDE SEQUENCE [LARGE SCALE GENOMIC DNA]</scope>
</reference>